<reference evidence="3 4" key="1">
    <citation type="submission" date="2019-04" db="EMBL/GenBank/DDBJ databases">
        <title>Flavobacterium sp. nov. isolated from construction timber.</title>
        <authorList>
            <person name="Lin S.-Y."/>
            <person name="Chang C.-T."/>
            <person name="Young C.-C."/>
        </authorList>
    </citation>
    <scope>NUCLEOTIDE SEQUENCE [LARGE SCALE GENOMIC DNA]</scope>
    <source>
        <strain evidence="3 4">CC-CTC003</strain>
    </source>
</reference>
<dbReference type="PANTHER" id="PTHR35024">
    <property type="entry name" value="HYPOTHETICAL CYTOSOLIC PROTEIN"/>
    <property type="match status" value="1"/>
</dbReference>
<dbReference type="OrthoDB" id="5432602at2"/>
<comment type="caution">
    <text evidence="3">The sequence shown here is derived from an EMBL/GenBank/DDBJ whole genome shotgun (WGS) entry which is preliminary data.</text>
</comment>
<keyword evidence="4" id="KW-1185">Reference proteome</keyword>
<evidence type="ECO:0000313" key="4">
    <source>
        <dbReference type="Proteomes" id="UP000307507"/>
    </source>
</evidence>
<proteinExistence type="inferred from homology"/>
<accession>A0A4S3ZQ13</accession>
<gene>
    <name evidence="3" type="ORF">E6C50_16230</name>
</gene>
<name>A0A4S3ZQ13_9FLAO</name>
<evidence type="ECO:0000256" key="1">
    <source>
        <dbReference type="ARBA" id="ARBA00044755"/>
    </source>
</evidence>
<dbReference type="AlphaFoldDB" id="A0A4S3ZQ13"/>
<protein>
    <submittedName>
        <fullName evidence="3">Polymer-forming cytoskeletal protein</fullName>
    </submittedName>
</protein>
<dbReference type="Proteomes" id="UP000307507">
    <property type="component" value="Unassembled WGS sequence"/>
</dbReference>
<comment type="similarity">
    <text evidence="1">Belongs to the bactofilin family.</text>
</comment>
<evidence type="ECO:0000313" key="3">
    <source>
        <dbReference type="EMBL" id="THF47624.1"/>
    </source>
</evidence>
<evidence type="ECO:0000256" key="2">
    <source>
        <dbReference type="SAM" id="MobiDB-lite"/>
    </source>
</evidence>
<feature type="region of interest" description="Disordered" evidence="2">
    <location>
        <begin position="122"/>
        <end position="143"/>
    </location>
</feature>
<dbReference type="EMBL" id="SSNZ01000011">
    <property type="protein sequence ID" value="THF47624.1"/>
    <property type="molecule type" value="Genomic_DNA"/>
</dbReference>
<dbReference type="Pfam" id="PF04519">
    <property type="entry name" value="Bactofilin"/>
    <property type="match status" value="1"/>
</dbReference>
<dbReference type="PANTHER" id="PTHR35024:SF4">
    <property type="entry name" value="POLYMER-FORMING CYTOSKELETAL PROTEIN"/>
    <property type="match status" value="1"/>
</dbReference>
<organism evidence="3 4">
    <name type="scientific">Flavobacterium supellecticarium</name>
    <dbReference type="NCBI Taxonomy" id="2565924"/>
    <lineage>
        <taxon>Bacteria</taxon>
        <taxon>Pseudomonadati</taxon>
        <taxon>Bacteroidota</taxon>
        <taxon>Flavobacteriia</taxon>
        <taxon>Flavobacteriales</taxon>
        <taxon>Flavobacteriaceae</taxon>
        <taxon>Flavobacterium</taxon>
    </lineage>
</organism>
<dbReference type="RefSeq" id="WP_136404298.1">
    <property type="nucleotide sequence ID" value="NZ_SSNZ01000011.1"/>
</dbReference>
<sequence length="143" mass="15026">MFEKQQKKSYTDLLGKTNRIVEGTTIKGDIISQADFRLDGNLIGNFNSTGRLVIGPAGNVTGDIKCNTADIEGRFNGKIEVTDMLSIKSKASIKGEVIVGKLAVEPGADFSATCVMMEAASGKTTKATTTTNETGSGSGEKNT</sequence>
<dbReference type="InterPro" id="IPR007607">
    <property type="entry name" value="BacA/B"/>
</dbReference>